<name>A0A3B0U606_9ZZZZ</name>
<evidence type="ECO:0000313" key="1">
    <source>
        <dbReference type="EMBL" id="VAW19909.1"/>
    </source>
</evidence>
<proteinExistence type="predicted"/>
<accession>A0A3B0U606</accession>
<gene>
    <name evidence="1" type="ORF">MNBD_BACTEROID01-2345</name>
</gene>
<dbReference type="AlphaFoldDB" id="A0A3B0U606"/>
<organism evidence="1">
    <name type="scientific">hydrothermal vent metagenome</name>
    <dbReference type="NCBI Taxonomy" id="652676"/>
    <lineage>
        <taxon>unclassified sequences</taxon>
        <taxon>metagenomes</taxon>
        <taxon>ecological metagenomes</taxon>
    </lineage>
</organism>
<sequence>MNGIIKQGAAKNNQDYTAAKDMLRPEPERKAKLEKNSSRGFSNIEITNFSGVEIAGVTLEYHFPQTWGMRFESANGEYNIHHNVITDKGTQLFNRHGGGTVRSIGFRSGPGVHTSGYDLNNDGNKIQIHHNLIKRTRHNALHIAQKIYNNEIYVDSWAVNSFAISPYKFKGQVYNNKIFLTGYYACGILWATSDLNVSNNFIYMEGISTMIEKPMKGRRLIETWGEQDVIAGLRMTNYGKGGQKRENLIYSDNLVIGHSRGGAEMRGTEFYSDYSIRGLFYCNGIIKIEVDDTITRKAACVDTQGAFNDRSKHLPLYYKNCSLISNNCNVRFGDDYGQGSNHQFINCKVIKTGNNPNYHTFVFDAHSSVFNHVFLDCKFIDGASYNDVYWNDTQSLSDYRIAWTLDMVTNHGAKITIKDKNGKVTQTAVADADGKYSTPLTQSIIRPVEWTVGGDEVEVVDKNNHQEELLSPYTITIEAKGGKKSTTIEMNKRKMLTLKI</sequence>
<protein>
    <recommendedName>
        <fullName evidence="2">Right handed beta helix domain-containing protein</fullName>
    </recommendedName>
</protein>
<evidence type="ECO:0008006" key="2">
    <source>
        <dbReference type="Google" id="ProtNLM"/>
    </source>
</evidence>
<dbReference type="EMBL" id="UOEP01000108">
    <property type="protein sequence ID" value="VAW19909.1"/>
    <property type="molecule type" value="Genomic_DNA"/>
</dbReference>
<reference evidence="1" key="1">
    <citation type="submission" date="2018-06" db="EMBL/GenBank/DDBJ databases">
        <authorList>
            <person name="Zhirakovskaya E."/>
        </authorList>
    </citation>
    <scope>NUCLEOTIDE SEQUENCE</scope>
</reference>